<dbReference type="GO" id="GO:0003723">
    <property type="term" value="F:RNA binding"/>
    <property type="evidence" value="ECO:0007669"/>
    <property type="project" value="InterPro"/>
</dbReference>
<dbReference type="Pfam" id="PF03861">
    <property type="entry name" value="ANTAR"/>
    <property type="match status" value="1"/>
</dbReference>
<dbReference type="STRING" id="1385520.N802_16375"/>
<dbReference type="InterPro" id="IPR036388">
    <property type="entry name" value="WH-like_DNA-bd_sf"/>
</dbReference>
<keyword evidence="5" id="KW-1185">Reference proteome</keyword>
<protein>
    <submittedName>
        <fullName evidence="4">Transcription antitermination regulator</fullName>
    </submittedName>
</protein>
<accession>A0A0A0J700</accession>
<name>A0A0A0J700_9MICO</name>
<dbReference type="InterPro" id="IPR003018">
    <property type="entry name" value="GAF"/>
</dbReference>
<dbReference type="InterPro" id="IPR029016">
    <property type="entry name" value="GAF-like_dom_sf"/>
</dbReference>
<gene>
    <name evidence="4" type="ORF">N802_16375</name>
</gene>
<dbReference type="InterPro" id="IPR005561">
    <property type="entry name" value="ANTAR"/>
</dbReference>
<feature type="domain" description="ANTAR" evidence="3">
    <location>
        <begin position="123"/>
        <end position="184"/>
    </location>
</feature>
<evidence type="ECO:0000256" key="1">
    <source>
        <dbReference type="ARBA" id="ARBA00023015"/>
    </source>
</evidence>
<comment type="caution">
    <text evidence="4">The sequence shown here is derived from an EMBL/GenBank/DDBJ whole genome shotgun (WGS) entry which is preliminary data.</text>
</comment>
<dbReference type="SUPFAM" id="SSF55781">
    <property type="entry name" value="GAF domain-like"/>
    <property type="match status" value="1"/>
</dbReference>
<dbReference type="AlphaFoldDB" id="A0A0A0J700"/>
<evidence type="ECO:0000313" key="5">
    <source>
        <dbReference type="Proteomes" id="UP000030002"/>
    </source>
</evidence>
<dbReference type="eggNOG" id="COG2203">
    <property type="taxonomic scope" value="Bacteria"/>
</dbReference>
<dbReference type="PIRSF" id="PIRSF036625">
    <property type="entry name" value="GAF_ANTAR"/>
    <property type="match status" value="1"/>
</dbReference>
<evidence type="ECO:0000256" key="2">
    <source>
        <dbReference type="ARBA" id="ARBA00023163"/>
    </source>
</evidence>
<proteinExistence type="predicted"/>
<dbReference type="EMBL" id="AVPJ01000005">
    <property type="protein sequence ID" value="KGN32953.1"/>
    <property type="molecule type" value="Genomic_DNA"/>
</dbReference>
<keyword evidence="2" id="KW-0804">Transcription</keyword>
<dbReference type="Gene3D" id="1.10.10.10">
    <property type="entry name" value="Winged helix-like DNA-binding domain superfamily/Winged helix DNA-binding domain"/>
    <property type="match status" value="1"/>
</dbReference>
<evidence type="ECO:0000259" key="3">
    <source>
        <dbReference type="PROSITE" id="PS50921"/>
    </source>
</evidence>
<keyword evidence="1" id="KW-0805">Transcription regulation</keyword>
<dbReference type="Pfam" id="PF13185">
    <property type="entry name" value="GAF_2"/>
    <property type="match status" value="1"/>
</dbReference>
<organism evidence="4 5">
    <name type="scientific">Knoellia sinensis KCTC 19936</name>
    <dbReference type="NCBI Taxonomy" id="1385520"/>
    <lineage>
        <taxon>Bacteria</taxon>
        <taxon>Bacillati</taxon>
        <taxon>Actinomycetota</taxon>
        <taxon>Actinomycetes</taxon>
        <taxon>Micrococcales</taxon>
        <taxon>Intrasporangiaceae</taxon>
        <taxon>Knoellia</taxon>
    </lineage>
</organism>
<sequence>MSLLVEDNHGGTIAASNATSRALEELQFALGEGPCIDAYTSRRPVLVADLQAHGSARWPGYAPAAHDHGVRAVFAFPLQVGAARAGALDVYRDEPGPLSAESLNDAFTFADVAMDVLVDSQNGDEGSKARADLDDVLAYRVEVYQAQGMVMVDLGVSIDEAMARIRGYAYAENQSIGDVARDIISGKIRLDKDTHEL</sequence>
<dbReference type="SMART" id="SM01012">
    <property type="entry name" value="ANTAR"/>
    <property type="match status" value="1"/>
</dbReference>
<dbReference type="PROSITE" id="PS50921">
    <property type="entry name" value="ANTAR"/>
    <property type="match status" value="1"/>
</dbReference>
<dbReference type="Gene3D" id="3.30.450.40">
    <property type="match status" value="1"/>
</dbReference>
<dbReference type="InterPro" id="IPR012074">
    <property type="entry name" value="GAF_ANTAR"/>
</dbReference>
<evidence type="ECO:0000313" key="4">
    <source>
        <dbReference type="EMBL" id="KGN32953.1"/>
    </source>
</evidence>
<dbReference type="Proteomes" id="UP000030002">
    <property type="component" value="Unassembled WGS sequence"/>
</dbReference>
<reference evidence="4 5" key="1">
    <citation type="submission" date="2013-08" db="EMBL/GenBank/DDBJ databases">
        <title>The genome sequence of Knoellia sinensis.</title>
        <authorList>
            <person name="Zhu W."/>
            <person name="Wang G."/>
        </authorList>
    </citation>
    <scope>NUCLEOTIDE SEQUENCE [LARGE SCALE GENOMIC DNA]</scope>
    <source>
        <strain evidence="4 5">KCTC 19936</strain>
    </source>
</reference>